<organism evidence="4 5">
    <name type="scientific">Klebsiella pneumoniae</name>
    <dbReference type="NCBI Taxonomy" id="573"/>
    <lineage>
        <taxon>Bacteria</taxon>
        <taxon>Pseudomonadati</taxon>
        <taxon>Pseudomonadota</taxon>
        <taxon>Gammaproteobacteria</taxon>
        <taxon>Enterobacterales</taxon>
        <taxon>Enterobacteriaceae</taxon>
        <taxon>Klebsiella/Raoultella group</taxon>
        <taxon>Klebsiella</taxon>
        <taxon>Klebsiella pneumoniae complex</taxon>
    </lineage>
</organism>
<proteinExistence type="predicted"/>
<accession>A0A060VT26</accession>
<protein>
    <recommendedName>
        <fullName evidence="3">Protein YchN</fullName>
    </recommendedName>
</protein>
<name>A0A060VT26_KLEPN</name>
<dbReference type="Pfam" id="PF02635">
    <property type="entry name" value="DsrE"/>
    <property type="match status" value="1"/>
</dbReference>
<evidence type="ECO:0000313" key="5">
    <source>
        <dbReference type="Proteomes" id="UP000255167"/>
    </source>
</evidence>
<evidence type="ECO:0000256" key="3">
    <source>
        <dbReference type="ARBA" id="ARBA00073493"/>
    </source>
</evidence>
<dbReference type="InterPro" id="IPR027396">
    <property type="entry name" value="DsrEFH-like"/>
</dbReference>
<dbReference type="AlphaFoldDB" id="A0A060VT26"/>
<evidence type="ECO:0000256" key="1">
    <source>
        <dbReference type="ARBA" id="ARBA00060967"/>
    </source>
</evidence>
<sequence>MQRIVFIANGAAYGSESLFNSLRLAIALREQQSDLDLKLFLMSDAVTAGLRGQKPAEGYNVQQMLEILTAQQVPVKLCKTCADGRGVSALPLVDGVEVGTLVELAQWTLAADKVLTF</sequence>
<dbReference type="InterPro" id="IPR003787">
    <property type="entry name" value="Sulphur_relay_DsrE/F-like"/>
</dbReference>
<gene>
    <name evidence="4" type="primary">ychN</name>
    <name evidence="4" type="ORF">NCTC9617_06838</name>
</gene>
<dbReference type="FunFam" id="3.40.1260.10:FF:000003">
    <property type="entry name" value="DsrE/DsrF-like family protein"/>
    <property type="match status" value="1"/>
</dbReference>
<evidence type="ECO:0000313" key="4">
    <source>
        <dbReference type="EMBL" id="STW50181.1"/>
    </source>
</evidence>
<dbReference type="PANTHER" id="PTHR34874">
    <property type="entry name" value="PROTEIN YCHN"/>
    <property type="match status" value="1"/>
</dbReference>
<dbReference type="Proteomes" id="UP000255167">
    <property type="component" value="Unassembled WGS sequence"/>
</dbReference>
<comment type="similarity">
    <text evidence="1">To M.jannaschii MJ0989.</text>
</comment>
<dbReference type="GO" id="GO:0005829">
    <property type="term" value="C:cytosol"/>
    <property type="evidence" value="ECO:0007669"/>
    <property type="project" value="TreeGrafter"/>
</dbReference>
<reference evidence="4 5" key="1">
    <citation type="submission" date="2018-06" db="EMBL/GenBank/DDBJ databases">
        <authorList>
            <consortium name="Pathogen Informatics"/>
            <person name="Doyle S."/>
        </authorList>
    </citation>
    <scope>NUCLEOTIDE SEQUENCE [LARGE SCALE GENOMIC DNA]</scope>
    <source>
        <strain evidence="4 5">NCTC9617</strain>
    </source>
</reference>
<dbReference type="EMBL" id="UGNC01000005">
    <property type="protein sequence ID" value="STW50181.1"/>
    <property type="molecule type" value="Genomic_DNA"/>
</dbReference>
<dbReference type="PANTHER" id="PTHR34874:SF1">
    <property type="entry name" value="PROTEIN YCHN"/>
    <property type="match status" value="1"/>
</dbReference>
<dbReference type="Gene3D" id="3.40.1260.10">
    <property type="entry name" value="DsrEFH-like"/>
    <property type="match status" value="1"/>
</dbReference>
<dbReference type="SUPFAM" id="SSF75169">
    <property type="entry name" value="DsrEFH-like"/>
    <property type="match status" value="1"/>
</dbReference>
<comment type="subunit">
    <text evidence="2">Homohexamer. The hexamer is formed by a dimer of trimers.</text>
</comment>
<evidence type="ECO:0000256" key="2">
    <source>
        <dbReference type="ARBA" id="ARBA00066215"/>
    </source>
</evidence>